<evidence type="ECO:0000313" key="5">
    <source>
        <dbReference type="Proteomes" id="UP000472265"/>
    </source>
</evidence>
<dbReference type="Pfam" id="PF20846">
    <property type="entry name" value="PNMA_N"/>
    <property type="match status" value="1"/>
</dbReference>
<evidence type="ECO:0000256" key="1">
    <source>
        <dbReference type="SAM" id="MobiDB-lite"/>
    </source>
</evidence>
<evidence type="ECO:0008006" key="6">
    <source>
        <dbReference type="Google" id="ProtNLM"/>
    </source>
</evidence>
<dbReference type="PANTHER" id="PTHR23095">
    <property type="entry name" value="PARANEOPLASTIC ANTIGEN"/>
    <property type="match status" value="1"/>
</dbReference>
<keyword evidence="5" id="KW-1185">Reference proteome</keyword>
<feature type="domain" description="Paraneoplastic antigen Ma-like N-terminal" evidence="3">
    <location>
        <begin position="9"/>
        <end position="93"/>
    </location>
</feature>
<evidence type="ECO:0000259" key="3">
    <source>
        <dbReference type="Pfam" id="PF20846"/>
    </source>
</evidence>
<reference evidence="4" key="2">
    <citation type="submission" date="2025-08" db="UniProtKB">
        <authorList>
            <consortium name="Ensembl"/>
        </authorList>
    </citation>
    <scope>IDENTIFICATION</scope>
</reference>
<dbReference type="InterPro" id="IPR048270">
    <property type="entry name" value="PNMA_C"/>
</dbReference>
<dbReference type="Pfam" id="PF14893">
    <property type="entry name" value="PNMA"/>
    <property type="match status" value="1"/>
</dbReference>
<protein>
    <recommendedName>
        <fullName evidence="6">CCHC-type domain-containing protein</fullName>
    </recommendedName>
</protein>
<dbReference type="InterPro" id="IPR048271">
    <property type="entry name" value="PNMA_N"/>
</dbReference>
<organism evidence="4 5">
    <name type="scientific">Sparus aurata</name>
    <name type="common">Gilthead sea bream</name>
    <dbReference type="NCBI Taxonomy" id="8175"/>
    <lineage>
        <taxon>Eukaryota</taxon>
        <taxon>Metazoa</taxon>
        <taxon>Chordata</taxon>
        <taxon>Craniata</taxon>
        <taxon>Vertebrata</taxon>
        <taxon>Euteleostomi</taxon>
        <taxon>Actinopterygii</taxon>
        <taxon>Neopterygii</taxon>
        <taxon>Teleostei</taxon>
        <taxon>Neoteleostei</taxon>
        <taxon>Acanthomorphata</taxon>
        <taxon>Eupercaria</taxon>
        <taxon>Spariformes</taxon>
        <taxon>Sparidae</taxon>
        <taxon>Sparus</taxon>
    </lineage>
</organism>
<dbReference type="PANTHER" id="PTHR23095:SF51">
    <property type="entry name" value="PARANEOPLASTIC ANTIGEN MA1 HOMOLOG-RELATED"/>
    <property type="match status" value="1"/>
</dbReference>
<evidence type="ECO:0000259" key="2">
    <source>
        <dbReference type="Pfam" id="PF14893"/>
    </source>
</evidence>
<dbReference type="Ensembl" id="ENSSAUT00010023474.1">
    <property type="protein sequence ID" value="ENSSAUP00010022224.1"/>
    <property type="gene ID" value="ENSSAUG00010009810.1"/>
</dbReference>
<name>A0A671V7W1_SPAAU</name>
<proteinExistence type="predicted"/>
<dbReference type="AlphaFoldDB" id="A0A671V7W1"/>
<feature type="region of interest" description="Disordered" evidence="1">
    <location>
        <begin position="355"/>
        <end position="387"/>
    </location>
</feature>
<dbReference type="InterPro" id="IPR026523">
    <property type="entry name" value="PNMA"/>
</dbReference>
<dbReference type="OMA" id="IRADEDQ"/>
<reference evidence="4" key="3">
    <citation type="submission" date="2025-09" db="UniProtKB">
        <authorList>
            <consortium name="Ensembl"/>
        </authorList>
    </citation>
    <scope>IDENTIFICATION</scope>
</reference>
<feature type="domain" description="Paraneoplastic antigen Ma-like C-terminal" evidence="2">
    <location>
        <begin position="168"/>
        <end position="328"/>
    </location>
</feature>
<accession>A0A671V7W1</accession>
<dbReference type="InParanoid" id="A0A671V7W1"/>
<dbReference type="GeneTree" id="ENSGT01030000234522"/>
<sequence>LSFTLLPHNSWCRDTGLEPNHAFVLHDVPNDNDKSDIESAALIVKAFGKVRVKDKLSDTKTGTSLVLCECSEYLNPEHIPPFLKPENGGSWKVTLFTTSESSDDDFLDKLNKLMAAEGKTLKDVHALMPSEFINENSPESIIRAVGDLLGKTMKPTNENNAFRRLRMFSGNLPVPAGEESLDNWLEQARLMIEECDCSAREKRKRIVESLKGPALEIIQAVRLNNPDAGPECCIEALESAFGTPESGEDLYFAFRSMYQQPGEKLSGFLRRLERSLTEVVHKGGLLPHRVDRSCIDQLIRGATESDMMLLNLRLRERKEQPPTFLKLLNEIREEEEYESARRKLNTTVRQATDSGELTVLSVSHSSGTADPKQKNGRAKSSRAENPNAAKDSESYFCYRCGGDRHIATRCMAPENPSKVIQKLLGAL</sequence>
<evidence type="ECO:0000313" key="4">
    <source>
        <dbReference type="Ensembl" id="ENSSAUP00010022224.1"/>
    </source>
</evidence>
<dbReference type="Proteomes" id="UP000472265">
    <property type="component" value="Chromosome 8"/>
</dbReference>
<feature type="compositionally biased region" description="Polar residues" evidence="1">
    <location>
        <begin position="355"/>
        <end position="368"/>
    </location>
</feature>
<reference evidence="4" key="1">
    <citation type="submission" date="2021-04" db="EMBL/GenBank/DDBJ databases">
        <authorList>
            <consortium name="Wellcome Sanger Institute Data Sharing"/>
        </authorList>
    </citation>
    <scope>NUCLEOTIDE SEQUENCE [LARGE SCALE GENOMIC DNA]</scope>
</reference>